<sequence>MAGPDRMSNFTASANERMHEASDSKFDKTSVRTPYSATDTRMMLDTPPAPSTSLNDILLGGIQHKNLKLPGMVGSLGIPFSPASSVERLVASSIDQERMEYSANVDLNDTRSTLCPLVAAMLAYSNDQERTDFFANTDIHIGIAILHLPNQRGTKLQIYKKLCELFEMYAHALEGNTNFHPDSPDDLDEDSFEDLLWEDFSLEWNPEFFESIERIMSDYDSNFVVHTVGPEEEPDEIIINPLAPRDHRFRLSRRSIRFIHTYCIRSGQEYRYRSLAAHKAEHRRGGVFRFMDLPLELRNLIEEQCLIAHEMWIEGSRTSGTVRVAHKASNEWPAFHSSEKTINLTSKRALFWVNHAIRQEAIRIYYAHNQPFIGIFKPTFSFESLHLRAGVAELFSFLEKIGPLGCTAIRKLNFGTDYPHQVDDVTVMIKEILLQKCTRLEAVEFFVDQDLFTENANEPVPTSSDKLGMEVTVTISMVEGRRE</sequence>
<keyword evidence="2" id="KW-1185">Reference proteome</keyword>
<comment type="caution">
    <text evidence="1">The sequence shown here is derived from an EMBL/GenBank/DDBJ whole genome shotgun (WGS) entry which is preliminary data.</text>
</comment>
<dbReference type="Proteomes" id="UP000664132">
    <property type="component" value="Unassembled WGS sequence"/>
</dbReference>
<evidence type="ECO:0000313" key="1">
    <source>
        <dbReference type="EMBL" id="KAG4414532.1"/>
    </source>
</evidence>
<dbReference type="EMBL" id="JAFJYH010000260">
    <property type="protein sequence ID" value="KAG4414532.1"/>
    <property type="molecule type" value="Genomic_DNA"/>
</dbReference>
<dbReference type="PANTHER" id="PTHR42085">
    <property type="entry name" value="F-BOX DOMAIN-CONTAINING PROTEIN"/>
    <property type="match status" value="1"/>
</dbReference>
<gene>
    <name evidence="1" type="ORF">IFR04_012333</name>
</gene>
<protein>
    <submittedName>
        <fullName evidence="1">Uncharacterized protein</fullName>
    </submittedName>
</protein>
<reference evidence="1" key="1">
    <citation type="submission" date="2021-02" db="EMBL/GenBank/DDBJ databases">
        <title>Genome sequence Cadophora malorum strain M34.</title>
        <authorList>
            <person name="Stefanovic E."/>
            <person name="Vu D."/>
            <person name="Scully C."/>
            <person name="Dijksterhuis J."/>
            <person name="Roader J."/>
            <person name="Houbraken J."/>
        </authorList>
    </citation>
    <scope>NUCLEOTIDE SEQUENCE</scope>
    <source>
        <strain evidence="1">M34</strain>
    </source>
</reference>
<name>A0A8H7T7G5_9HELO</name>
<dbReference type="PANTHER" id="PTHR42085:SF2">
    <property type="entry name" value="F-BOX DOMAIN-CONTAINING PROTEIN"/>
    <property type="match status" value="1"/>
</dbReference>
<accession>A0A8H7T7G5</accession>
<proteinExistence type="predicted"/>
<dbReference type="AlphaFoldDB" id="A0A8H7T7G5"/>
<evidence type="ECO:0000313" key="2">
    <source>
        <dbReference type="Proteomes" id="UP000664132"/>
    </source>
</evidence>
<dbReference type="InterPro" id="IPR038883">
    <property type="entry name" value="AN11006-like"/>
</dbReference>
<organism evidence="1 2">
    <name type="scientific">Cadophora malorum</name>
    <dbReference type="NCBI Taxonomy" id="108018"/>
    <lineage>
        <taxon>Eukaryota</taxon>
        <taxon>Fungi</taxon>
        <taxon>Dikarya</taxon>
        <taxon>Ascomycota</taxon>
        <taxon>Pezizomycotina</taxon>
        <taxon>Leotiomycetes</taxon>
        <taxon>Helotiales</taxon>
        <taxon>Ploettnerulaceae</taxon>
        <taxon>Cadophora</taxon>
    </lineage>
</organism>